<reference evidence="2 3" key="1">
    <citation type="submission" date="2015-03" db="EMBL/GenBank/DDBJ databases">
        <title>Genomics and transcriptomics of the oil-accumulating basidiomycete yeast T. oleaginosus allow insights into substrate utilization and the diverse evolutionary trajectories of mating systems in fungi.</title>
        <authorList>
            <consortium name="DOE Joint Genome Institute"/>
            <person name="Kourist R."/>
            <person name="Kracht O."/>
            <person name="Bracharz F."/>
            <person name="Lipzen A."/>
            <person name="Nolan M."/>
            <person name="Ohm R."/>
            <person name="Grigoriev I."/>
            <person name="Sun S."/>
            <person name="Heitman J."/>
            <person name="Bruck T."/>
            <person name="Nowrousian M."/>
        </authorList>
    </citation>
    <scope>NUCLEOTIDE SEQUENCE [LARGE SCALE GENOMIC DNA]</scope>
    <source>
        <strain evidence="2 3">IBC0246</strain>
    </source>
</reference>
<dbReference type="OrthoDB" id="2588098at2759"/>
<dbReference type="PANTHER" id="PTHR39465:SF1">
    <property type="entry name" value="DNA LIGASE D 3'-PHOSPHOESTERASE DOMAIN-CONTAINING PROTEIN"/>
    <property type="match status" value="1"/>
</dbReference>
<evidence type="ECO:0000259" key="1">
    <source>
        <dbReference type="Pfam" id="PF13298"/>
    </source>
</evidence>
<dbReference type="Proteomes" id="UP000053611">
    <property type="component" value="Unassembled WGS sequence"/>
</dbReference>
<keyword evidence="3" id="KW-1185">Reference proteome</keyword>
<feature type="domain" description="DNA ligase D 3'-phosphoesterase" evidence="1">
    <location>
        <begin position="46"/>
        <end position="149"/>
    </location>
</feature>
<evidence type="ECO:0000313" key="3">
    <source>
        <dbReference type="Proteomes" id="UP000053611"/>
    </source>
</evidence>
<evidence type="ECO:0000313" key="2">
    <source>
        <dbReference type="EMBL" id="KLT39496.1"/>
    </source>
</evidence>
<dbReference type="AlphaFoldDB" id="A0A0J0XEK5"/>
<proteinExistence type="predicted"/>
<dbReference type="PANTHER" id="PTHR39465">
    <property type="entry name" value="DNA LIGASE D, 3'-PHOSPHOESTERASE DOMAIN"/>
    <property type="match status" value="1"/>
</dbReference>
<dbReference type="InterPro" id="IPR014144">
    <property type="entry name" value="LigD_PE_domain"/>
</dbReference>
<sequence>MFTLHQLDSMARSSLDQRGVTNCPTHNLEDVKNFPVLRQRNVWCIQRHWATAPHYDLRLSLRDGLHSWAIPKGLVGLSPGEVRLAIQTAIHPPSYLTFEGGDQTRAGRGTLLWDVGFYTIADSRVDPDSPSDEADPDGAFEMEKLDLALKKISSGKKRSILISLQGGRKLNGISFMLTYSGHDHYNSTGERRRDWLVRLPAGVDDLDWDAEGEEGLRYGRSVKSKRRKWHYN</sequence>
<gene>
    <name evidence="2" type="ORF">CC85DRAFT_193521</name>
</gene>
<accession>A0A0J0XEK5</accession>
<dbReference type="Pfam" id="PF13298">
    <property type="entry name" value="LigD_N"/>
    <property type="match status" value="1"/>
</dbReference>
<name>A0A0J0XEK5_9TREE</name>
<dbReference type="EMBL" id="KQ087257">
    <property type="protein sequence ID" value="KLT39496.1"/>
    <property type="molecule type" value="Genomic_DNA"/>
</dbReference>
<organism evidence="2 3">
    <name type="scientific">Cutaneotrichosporon oleaginosum</name>
    <dbReference type="NCBI Taxonomy" id="879819"/>
    <lineage>
        <taxon>Eukaryota</taxon>
        <taxon>Fungi</taxon>
        <taxon>Dikarya</taxon>
        <taxon>Basidiomycota</taxon>
        <taxon>Agaricomycotina</taxon>
        <taxon>Tremellomycetes</taxon>
        <taxon>Trichosporonales</taxon>
        <taxon>Trichosporonaceae</taxon>
        <taxon>Cutaneotrichosporon</taxon>
    </lineage>
</organism>
<protein>
    <recommendedName>
        <fullName evidence="1">DNA ligase D 3'-phosphoesterase domain-containing protein</fullName>
    </recommendedName>
</protein>